<evidence type="ECO:0000313" key="4">
    <source>
        <dbReference type="Proteomes" id="UP000646877"/>
    </source>
</evidence>
<evidence type="ECO:0000256" key="1">
    <source>
        <dbReference type="SAM" id="SignalP"/>
    </source>
</evidence>
<name>A0A8I2KR04_9GAMM</name>
<evidence type="ECO:0000313" key="5">
    <source>
        <dbReference type="Proteomes" id="UP001304419"/>
    </source>
</evidence>
<reference evidence="3 5" key="2">
    <citation type="submission" date="2023-10" db="EMBL/GenBank/DDBJ databases">
        <title>To unveil natural product biosynthetic capacity in Pseudoalteromonas.</title>
        <authorList>
            <person name="Wang J."/>
        </authorList>
    </citation>
    <scope>NUCLEOTIDE SEQUENCE [LARGE SCALE GENOMIC DNA]</scope>
    <source>
        <strain evidence="3 5">DSM 15914</strain>
    </source>
</reference>
<gene>
    <name evidence="2" type="ORF">F9Y85_12980</name>
    <name evidence="3" type="ORF">R5H13_21565</name>
</gene>
<dbReference type="AlphaFoldDB" id="A0A8I2KR04"/>
<dbReference type="Proteomes" id="UP000646877">
    <property type="component" value="Unassembled WGS sequence"/>
</dbReference>
<keyword evidence="5" id="KW-1185">Reference proteome</keyword>
<dbReference type="EMBL" id="WEIA01000007">
    <property type="protein sequence ID" value="NLR22222.1"/>
    <property type="molecule type" value="Genomic_DNA"/>
</dbReference>
<dbReference type="EMBL" id="CP137579">
    <property type="protein sequence ID" value="WOX31530.1"/>
    <property type="molecule type" value="Genomic_DNA"/>
</dbReference>
<accession>A0A8I2KR04</accession>
<dbReference type="RefSeq" id="WP_039495363.1">
    <property type="nucleotide sequence ID" value="NZ_CBCSDF010000005.1"/>
</dbReference>
<keyword evidence="1" id="KW-0732">Signal</keyword>
<dbReference type="Pfam" id="PF09694">
    <property type="entry name" value="Gcw_chp"/>
    <property type="match status" value="1"/>
</dbReference>
<feature type="chain" id="PRO_5044460707" evidence="1">
    <location>
        <begin position="23"/>
        <end position="233"/>
    </location>
</feature>
<sequence>MITLKKTLCALPLVLASNYAAADWSATLTGASDYTFNGVSQTQNDPALQGSIDKAFANGVYAGSWASNVDFGDDTDLEWDFYVGRFIELNQSWSLDYGIAYYSYHGGDNSSDGNYPEIYTKFGYASEFGQTEFNFWYSWDYFGTEAGHTIAMVAHTFEIAEGHALRASFDISNSLDGDKYTWDGNDKSYNHYRLAYQTAFKGFDIEVAAENTSLDWDTADERIVLSVSRTFDL</sequence>
<dbReference type="Proteomes" id="UP001304419">
    <property type="component" value="Chromosome 2"/>
</dbReference>
<protein>
    <submittedName>
        <fullName evidence="3">TorF family putative porin</fullName>
    </submittedName>
</protein>
<evidence type="ECO:0000313" key="2">
    <source>
        <dbReference type="EMBL" id="NLR22222.1"/>
    </source>
</evidence>
<feature type="signal peptide" evidence="1">
    <location>
        <begin position="1"/>
        <end position="22"/>
    </location>
</feature>
<dbReference type="InterPro" id="IPR010239">
    <property type="entry name" value="CHP02001"/>
</dbReference>
<dbReference type="NCBIfam" id="TIGR02001">
    <property type="entry name" value="gcw_chp"/>
    <property type="match status" value="1"/>
</dbReference>
<proteinExistence type="predicted"/>
<organism evidence="2 4">
    <name type="scientific">Pseudoalteromonas maricaloris</name>
    <dbReference type="NCBI Taxonomy" id="184924"/>
    <lineage>
        <taxon>Bacteria</taxon>
        <taxon>Pseudomonadati</taxon>
        <taxon>Pseudomonadota</taxon>
        <taxon>Gammaproteobacteria</taxon>
        <taxon>Alteromonadales</taxon>
        <taxon>Pseudoalteromonadaceae</taxon>
        <taxon>Pseudoalteromonas</taxon>
    </lineage>
</organism>
<reference evidence="2" key="1">
    <citation type="submission" date="2019-10" db="EMBL/GenBank/DDBJ databases">
        <authorList>
            <person name="Paulsen S."/>
        </authorList>
    </citation>
    <scope>NUCLEOTIDE SEQUENCE</scope>
    <source>
        <strain evidence="2">LMG 19692</strain>
    </source>
</reference>
<evidence type="ECO:0000313" key="3">
    <source>
        <dbReference type="EMBL" id="WOX31530.1"/>
    </source>
</evidence>